<evidence type="ECO:0000259" key="4">
    <source>
        <dbReference type="Pfam" id="PF03486"/>
    </source>
</evidence>
<dbReference type="PRINTS" id="PR00368">
    <property type="entry name" value="FADPNR"/>
</dbReference>
<dbReference type="PANTHER" id="PTHR42887:SF2">
    <property type="entry name" value="OS12G0638800 PROTEIN"/>
    <property type="match status" value="1"/>
</dbReference>
<sequence>MHFDLVIIGAGAAGLFCAGQAGQRGLKVLLIDHAERVAEKIRISGGGRCNFTNRDVGPANFLSDNPAFCRSALARYSSQDFIALVQKHGIAFHEKHKGQLFCDDSSDQIIQMLLKECAAGGVERWQPCSVQELQTLSAESTEASAARFELHTTRGQVRAHSVVVATGGLPVPKIGATDWGLRLAKRFGHAIVEPRPALVPLTFDEQAWAPFSALAGLSLPVAVSTGQGKVKARFLEDLLFTHRGLSGPAILQISSFWTEGQALQIDLAPEHKLLPLLQSAKRESKRQLGNELASLFPQRLAQAWLERLGLASQRPMPECKDKDLQNLAQQLQAWSLIPNGSEGWRKAEVMRGGVDTRELNSQNMESKRVPGLYFIGEVVDVTGWLGGYNFQWAWASAAACARSLHANTAIA</sequence>
<dbReference type="Pfam" id="PF22780">
    <property type="entry name" value="HI0933_like_1st"/>
    <property type="match status" value="1"/>
</dbReference>
<dbReference type="SUPFAM" id="SSF51905">
    <property type="entry name" value="FAD/NAD(P)-binding domain"/>
    <property type="match status" value="1"/>
</dbReference>
<dbReference type="Gene3D" id="1.10.8.260">
    <property type="entry name" value="HI0933 insert domain-like"/>
    <property type="match status" value="1"/>
</dbReference>
<dbReference type="EMBL" id="POSP01000004">
    <property type="protein sequence ID" value="PND36527.1"/>
    <property type="molecule type" value="Genomic_DNA"/>
</dbReference>
<keyword evidence="7" id="KW-1185">Reference proteome</keyword>
<dbReference type="InterPro" id="IPR057661">
    <property type="entry name" value="RsdA/BaiN/AoA(So)_Rossmann"/>
</dbReference>
<comment type="caution">
    <text evidence="6">The sequence shown here is derived from an EMBL/GenBank/DDBJ whole genome shotgun (WGS) entry which is preliminary data.</text>
</comment>
<reference evidence="6 7" key="1">
    <citation type="submission" date="2018-01" db="EMBL/GenBank/DDBJ databases">
        <title>Draft genome sequence of Paucibacter aquatile CR182 isolated from freshwater of the Nakdong River.</title>
        <authorList>
            <person name="Choi A."/>
            <person name="Chung E.J."/>
        </authorList>
    </citation>
    <scope>NUCLEOTIDE SEQUENCE [LARGE SCALE GENOMIC DNA]</scope>
    <source>
        <strain evidence="6 7">CR182</strain>
    </source>
</reference>
<dbReference type="InterPro" id="IPR023166">
    <property type="entry name" value="BaiN-like_dom_sf"/>
</dbReference>
<dbReference type="Gene3D" id="3.50.50.60">
    <property type="entry name" value="FAD/NAD(P)-binding domain"/>
    <property type="match status" value="1"/>
</dbReference>
<dbReference type="Pfam" id="PF03486">
    <property type="entry name" value="HI0933_like"/>
    <property type="match status" value="1"/>
</dbReference>
<dbReference type="NCBIfam" id="TIGR00275">
    <property type="entry name" value="aminoacetone oxidase family FAD-binding enzyme"/>
    <property type="match status" value="1"/>
</dbReference>
<comment type="cofactor">
    <cofactor evidence="1">
        <name>FAD</name>
        <dbReference type="ChEBI" id="CHEBI:57692"/>
    </cofactor>
</comment>
<dbReference type="AlphaFoldDB" id="A0A2N8KSU5"/>
<keyword evidence="3" id="KW-0274">FAD</keyword>
<evidence type="ECO:0000313" key="7">
    <source>
        <dbReference type="Proteomes" id="UP000235916"/>
    </source>
</evidence>
<accession>A0A2N8KSU5</accession>
<organism evidence="6 7">
    <name type="scientific">Kinneretia aquatilis</name>
    <dbReference type="NCBI Taxonomy" id="2070761"/>
    <lineage>
        <taxon>Bacteria</taxon>
        <taxon>Pseudomonadati</taxon>
        <taxon>Pseudomonadota</taxon>
        <taxon>Betaproteobacteria</taxon>
        <taxon>Burkholderiales</taxon>
        <taxon>Sphaerotilaceae</taxon>
        <taxon>Roseateles</taxon>
    </lineage>
</organism>
<dbReference type="InterPro" id="IPR036188">
    <property type="entry name" value="FAD/NAD-bd_sf"/>
</dbReference>
<feature type="domain" description="RsdA/BaiN/AoA(So)-like insert" evidence="5">
    <location>
        <begin position="195"/>
        <end position="349"/>
    </location>
</feature>
<keyword evidence="2" id="KW-0285">Flavoprotein</keyword>
<gene>
    <name evidence="6" type="ORF">C1O66_22900</name>
</gene>
<dbReference type="RefSeq" id="WP_102770299.1">
    <property type="nucleotide sequence ID" value="NZ_POSP01000004.1"/>
</dbReference>
<dbReference type="SUPFAM" id="SSF160996">
    <property type="entry name" value="HI0933 insert domain-like"/>
    <property type="match status" value="1"/>
</dbReference>
<evidence type="ECO:0000256" key="3">
    <source>
        <dbReference type="ARBA" id="ARBA00022827"/>
    </source>
</evidence>
<dbReference type="PRINTS" id="PR00411">
    <property type="entry name" value="PNDRDTASEI"/>
</dbReference>
<evidence type="ECO:0000313" key="6">
    <source>
        <dbReference type="EMBL" id="PND36527.1"/>
    </source>
</evidence>
<evidence type="ECO:0000256" key="2">
    <source>
        <dbReference type="ARBA" id="ARBA00022630"/>
    </source>
</evidence>
<dbReference type="Gene3D" id="2.40.30.10">
    <property type="entry name" value="Translation factors"/>
    <property type="match status" value="1"/>
</dbReference>
<proteinExistence type="predicted"/>
<dbReference type="OrthoDB" id="9773233at2"/>
<feature type="domain" description="RsdA/BaiN/AoA(So)-like Rossmann fold-like" evidence="4">
    <location>
        <begin position="4"/>
        <end position="402"/>
    </location>
</feature>
<dbReference type="Proteomes" id="UP000235916">
    <property type="component" value="Unassembled WGS sequence"/>
</dbReference>
<evidence type="ECO:0000259" key="5">
    <source>
        <dbReference type="Pfam" id="PF22780"/>
    </source>
</evidence>
<name>A0A2N8KSU5_9BURK</name>
<dbReference type="InterPro" id="IPR004792">
    <property type="entry name" value="BaiN-like"/>
</dbReference>
<dbReference type="PANTHER" id="PTHR42887">
    <property type="entry name" value="OS12G0638800 PROTEIN"/>
    <property type="match status" value="1"/>
</dbReference>
<protein>
    <submittedName>
        <fullName evidence="6">Aminoacetone oxidase family FAD-binding enzyme</fullName>
    </submittedName>
</protein>
<evidence type="ECO:0000256" key="1">
    <source>
        <dbReference type="ARBA" id="ARBA00001974"/>
    </source>
</evidence>
<dbReference type="InterPro" id="IPR055178">
    <property type="entry name" value="RsdA/BaiN/AoA(So)-like_dom"/>
</dbReference>